<reference evidence="8" key="1">
    <citation type="journal article" date="2010" name="PLoS Genet.">
        <title>Genome sequence of the plant growth promoting endophytic bacterium Enterobacter sp. 638.</title>
        <authorList>
            <person name="Taghavi S."/>
            <person name="van der Lelie D."/>
            <person name="Hoffman A."/>
            <person name="Zhang Y.B."/>
            <person name="Walla M.D."/>
            <person name="Vangronsveld J."/>
            <person name="Newman L."/>
            <person name="Monchy S."/>
        </authorList>
    </citation>
    <scope>NUCLEOTIDE SEQUENCE [LARGE SCALE GENOMIC DNA]</scope>
    <source>
        <strain evidence="8">638</strain>
    </source>
</reference>
<protein>
    <submittedName>
        <fullName evidence="7">Fimbrial protein</fullName>
    </submittedName>
</protein>
<dbReference type="OrthoDB" id="6624037at2"/>
<dbReference type="EMBL" id="CP000653">
    <property type="protein sequence ID" value="ABP58765.1"/>
    <property type="molecule type" value="Genomic_DNA"/>
</dbReference>
<dbReference type="KEGG" id="ent:Ent638_0075"/>
<keyword evidence="4" id="KW-0281">Fimbrium</keyword>
<dbReference type="RefSeq" id="WP_011915343.1">
    <property type="nucleotide sequence ID" value="NC_009436.1"/>
</dbReference>
<dbReference type="Pfam" id="PF00419">
    <property type="entry name" value="Fimbrial"/>
    <property type="match status" value="1"/>
</dbReference>
<sequence length="194" mass="20477">MKKLALSLALSGLIMAGSAAAMEPDSYTPHGMTIYGRLETAKSGCTVLMSQYVINLTHTDTHLPDQGTADGASQADSHMYIQLGGEHCDAEENYSKIGLKFLGQADNIDGSTLANTNTGSDAASGIGIQLTDINNNILTPNVTVSKFLENANAGTNPTNLTASFPLYLTLVKLKNQGVKAGNVQTNMTVQIERL</sequence>
<dbReference type="SUPFAM" id="SSF49401">
    <property type="entry name" value="Bacterial adhesins"/>
    <property type="match status" value="1"/>
</dbReference>
<gene>
    <name evidence="7" type="ordered locus">Ent638_0075</name>
</gene>
<organism evidence="7 8">
    <name type="scientific">Enterobacter sp. (strain 638)</name>
    <dbReference type="NCBI Taxonomy" id="399742"/>
    <lineage>
        <taxon>Bacteria</taxon>
        <taxon>Pseudomonadati</taxon>
        <taxon>Pseudomonadota</taxon>
        <taxon>Gammaproteobacteria</taxon>
        <taxon>Enterobacterales</taxon>
        <taxon>Enterobacteriaceae</taxon>
        <taxon>Enterobacter</taxon>
    </lineage>
</organism>
<evidence type="ECO:0000256" key="4">
    <source>
        <dbReference type="ARBA" id="ARBA00023263"/>
    </source>
</evidence>
<accession>A0A9J9GDN4</accession>
<dbReference type="InterPro" id="IPR008966">
    <property type="entry name" value="Adhesion_dom_sf"/>
</dbReference>
<name>A0A9J9GDN4_ENT38</name>
<evidence type="ECO:0000256" key="1">
    <source>
        <dbReference type="ARBA" id="ARBA00004561"/>
    </source>
</evidence>
<dbReference type="InterPro" id="IPR000259">
    <property type="entry name" value="Adhesion_dom_fimbrial"/>
</dbReference>
<evidence type="ECO:0000313" key="8">
    <source>
        <dbReference type="Proteomes" id="UP000000230"/>
    </source>
</evidence>
<evidence type="ECO:0000256" key="5">
    <source>
        <dbReference type="SAM" id="SignalP"/>
    </source>
</evidence>
<dbReference type="AlphaFoldDB" id="A0A9J9GDN4"/>
<dbReference type="GO" id="GO:0043709">
    <property type="term" value="P:cell adhesion involved in single-species biofilm formation"/>
    <property type="evidence" value="ECO:0007669"/>
    <property type="project" value="TreeGrafter"/>
</dbReference>
<keyword evidence="3 5" id="KW-0732">Signal</keyword>
<comment type="subcellular location">
    <subcellularLocation>
        <location evidence="1">Fimbrium</location>
    </subcellularLocation>
</comment>
<feature type="signal peptide" evidence="5">
    <location>
        <begin position="1"/>
        <end position="21"/>
    </location>
</feature>
<evidence type="ECO:0000313" key="7">
    <source>
        <dbReference type="EMBL" id="ABP58765.1"/>
    </source>
</evidence>
<dbReference type="InterPro" id="IPR036937">
    <property type="entry name" value="Adhesion_dom_fimbrial_sf"/>
</dbReference>
<feature type="domain" description="Fimbrial-type adhesion" evidence="6">
    <location>
        <begin position="34"/>
        <end position="191"/>
    </location>
</feature>
<dbReference type="PANTHER" id="PTHR33420:SF3">
    <property type="entry name" value="FIMBRIAL SUBUNIT ELFA"/>
    <property type="match status" value="1"/>
</dbReference>
<dbReference type="Proteomes" id="UP000000230">
    <property type="component" value="Chromosome"/>
</dbReference>
<comment type="similarity">
    <text evidence="2">Belongs to the fimbrial protein family.</text>
</comment>
<evidence type="ECO:0000256" key="2">
    <source>
        <dbReference type="ARBA" id="ARBA00006671"/>
    </source>
</evidence>
<feature type="chain" id="PRO_5039938997" evidence="5">
    <location>
        <begin position="22"/>
        <end position="194"/>
    </location>
</feature>
<keyword evidence="8" id="KW-1185">Reference proteome</keyword>
<dbReference type="InterPro" id="IPR050263">
    <property type="entry name" value="Bact_Fimbrial_Adh_Pro"/>
</dbReference>
<dbReference type="GO" id="GO:0009289">
    <property type="term" value="C:pilus"/>
    <property type="evidence" value="ECO:0007669"/>
    <property type="project" value="UniProtKB-SubCell"/>
</dbReference>
<dbReference type="PANTHER" id="PTHR33420">
    <property type="entry name" value="FIMBRIAL SUBUNIT ELFA-RELATED"/>
    <property type="match status" value="1"/>
</dbReference>
<dbReference type="Gene3D" id="2.60.40.1090">
    <property type="entry name" value="Fimbrial-type adhesion domain"/>
    <property type="match status" value="1"/>
</dbReference>
<evidence type="ECO:0000256" key="3">
    <source>
        <dbReference type="ARBA" id="ARBA00022729"/>
    </source>
</evidence>
<evidence type="ECO:0000259" key="6">
    <source>
        <dbReference type="Pfam" id="PF00419"/>
    </source>
</evidence>
<proteinExistence type="inferred from homology"/>